<dbReference type="RefSeq" id="WP_188880784.1">
    <property type="nucleotide sequence ID" value="NZ_BMOY01000003.1"/>
</dbReference>
<reference evidence="3" key="1">
    <citation type="journal article" date="2014" name="Int. J. Syst. Evol. Microbiol.">
        <title>Complete genome sequence of Corynebacterium casei LMG S-19264T (=DSM 44701T), isolated from a smear-ripened cheese.</title>
        <authorList>
            <consortium name="US DOE Joint Genome Institute (JGI-PGF)"/>
            <person name="Walter F."/>
            <person name="Albersmeier A."/>
            <person name="Kalinowski J."/>
            <person name="Ruckert C."/>
        </authorList>
    </citation>
    <scope>NUCLEOTIDE SEQUENCE</scope>
    <source>
        <strain evidence="3">JCM 18487</strain>
    </source>
</reference>
<feature type="transmembrane region" description="Helical" evidence="1">
    <location>
        <begin position="98"/>
        <end position="114"/>
    </location>
</feature>
<evidence type="ECO:0000313" key="3">
    <source>
        <dbReference type="EMBL" id="GGI97218.1"/>
    </source>
</evidence>
<keyword evidence="1" id="KW-0472">Membrane</keyword>
<name>A0A917K4K0_9BACL</name>
<organism evidence="3 4">
    <name type="scientific">Alicyclobacillus cellulosilyticus</name>
    <dbReference type="NCBI Taxonomy" id="1003997"/>
    <lineage>
        <taxon>Bacteria</taxon>
        <taxon>Bacillati</taxon>
        <taxon>Bacillota</taxon>
        <taxon>Bacilli</taxon>
        <taxon>Bacillales</taxon>
        <taxon>Alicyclobacillaceae</taxon>
        <taxon>Alicyclobacillus</taxon>
    </lineage>
</organism>
<dbReference type="Pfam" id="PF08858">
    <property type="entry name" value="IDEAL"/>
    <property type="match status" value="1"/>
</dbReference>
<evidence type="ECO:0000256" key="1">
    <source>
        <dbReference type="SAM" id="Phobius"/>
    </source>
</evidence>
<proteinExistence type="predicted"/>
<sequence>MSTTLPEVGDWVSFYSPAKRRVLTGFILNIPKYTKVCMVYVPAEQRTMAVSLYDVTPADVSLQPEDLRALIDLSLDLKDEAWFRELMGRRRAHKQRDNLFLALFLTLASLLFVVI</sequence>
<reference evidence="3" key="2">
    <citation type="submission" date="2020-09" db="EMBL/GenBank/DDBJ databases">
        <authorList>
            <person name="Sun Q."/>
            <person name="Ohkuma M."/>
        </authorList>
    </citation>
    <scope>NUCLEOTIDE SEQUENCE</scope>
    <source>
        <strain evidence="3">JCM 18487</strain>
    </source>
</reference>
<comment type="caution">
    <text evidence="3">The sequence shown here is derived from an EMBL/GenBank/DDBJ whole genome shotgun (WGS) entry which is preliminary data.</text>
</comment>
<gene>
    <name evidence="3" type="ORF">GCM10010885_03460</name>
</gene>
<accession>A0A917K4K0</accession>
<keyword evidence="1" id="KW-0812">Transmembrane</keyword>
<dbReference type="InterPro" id="IPR014957">
    <property type="entry name" value="IDEAL_dom"/>
</dbReference>
<dbReference type="AlphaFoldDB" id="A0A917K4K0"/>
<feature type="domain" description="IDEAL" evidence="2">
    <location>
        <begin position="65"/>
        <end position="86"/>
    </location>
</feature>
<evidence type="ECO:0000313" key="4">
    <source>
        <dbReference type="Proteomes" id="UP000637695"/>
    </source>
</evidence>
<protein>
    <recommendedName>
        <fullName evidence="2">IDEAL domain-containing protein</fullName>
    </recommendedName>
</protein>
<dbReference type="EMBL" id="BMOY01000003">
    <property type="protein sequence ID" value="GGI97218.1"/>
    <property type="molecule type" value="Genomic_DNA"/>
</dbReference>
<keyword evidence="1" id="KW-1133">Transmembrane helix</keyword>
<keyword evidence="4" id="KW-1185">Reference proteome</keyword>
<evidence type="ECO:0000259" key="2">
    <source>
        <dbReference type="Pfam" id="PF08858"/>
    </source>
</evidence>
<dbReference type="Proteomes" id="UP000637695">
    <property type="component" value="Unassembled WGS sequence"/>
</dbReference>